<protein>
    <submittedName>
        <fullName evidence="4">SDR family NAD(P)-dependent oxidoreductase</fullName>
    </submittedName>
</protein>
<reference evidence="4" key="1">
    <citation type="submission" date="2021-01" db="EMBL/GenBank/DDBJ databases">
        <title>YIM 132084 draft genome.</title>
        <authorList>
            <person name="An D."/>
        </authorList>
    </citation>
    <scope>NUCLEOTIDE SEQUENCE</scope>
    <source>
        <strain evidence="4">YIM 132084</strain>
    </source>
</reference>
<dbReference type="AlphaFoldDB" id="A0A938YBF4"/>
<dbReference type="EMBL" id="JAERWK010000026">
    <property type="protein sequence ID" value="MBM9469395.1"/>
    <property type="molecule type" value="Genomic_DNA"/>
</dbReference>
<dbReference type="PANTHER" id="PTHR24320:SF272">
    <property type="entry name" value="NAD(P)-BINDING ROSSMANN-FOLD SUPERFAMILY PROTEIN"/>
    <property type="match status" value="1"/>
</dbReference>
<evidence type="ECO:0000313" key="5">
    <source>
        <dbReference type="Proteomes" id="UP000663792"/>
    </source>
</evidence>
<keyword evidence="5" id="KW-1185">Reference proteome</keyword>
<dbReference type="SUPFAM" id="SSF51735">
    <property type="entry name" value="NAD(P)-binding Rossmann-fold domains"/>
    <property type="match status" value="1"/>
</dbReference>
<dbReference type="Proteomes" id="UP000663792">
    <property type="component" value="Unassembled WGS sequence"/>
</dbReference>
<sequence>MHILVNNAGVMDTLQGTTAQGWETQFVTNHLGHFALTTGLHDALAVGGDARVVVVSSSGHAASPVVFDDLFFDRRPYDPGLAHGQSKTANALFAVELTRRWAADGITANSLTPGGIWTPLQRHWSPSSGPPPRSRRVRPNGPARSP</sequence>
<organism evidence="4 5">
    <name type="scientific">Nakamurella leprariae</name>
    <dbReference type="NCBI Taxonomy" id="2803911"/>
    <lineage>
        <taxon>Bacteria</taxon>
        <taxon>Bacillati</taxon>
        <taxon>Actinomycetota</taxon>
        <taxon>Actinomycetes</taxon>
        <taxon>Nakamurellales</taxon>
        <taxon>Nakamurellaceae</taxon>
        <taxon>Nakamurella</taxon>
    </lineage>
</organism>
<evidence type="ECO:0000256" key="3">
    <source>
        <dbReference type="SAM" id="MobiDB-lite"/>
    </source>
</evidence>
<name>A0A938YBF4_9ACTN</name>
<gene>
    <name evidence="4" type="ORF">JL106_19075</name>
</gene>
<dbReference type="InterPro" id="IPR036291">
    <property type="entry name" value="NAD(P)-bd_dom_sf"/>
</dbReference>
<dbReference type="InterPro" id="IPR002347">
    <property type="entry name" value="SDR_fam"/>
</dbReference>
<accession>A0A938YBF4</accession>
<proteinExistence type="inferred from homology"/>
<evidence type="ECO:0000256" key="1">
    <source>
        <dbReference type="ARBA" id="ARBA00006484"/>
    </source>
</evidence>
<comment type="similarity">
    <text evidence="1">Belongs to the short-chain dehydrogenases/reductases (SDR) family.</text>
</comment>
<dbReference type="GO" id="GO:0016491">
    <property type="term" value="F:oxidoreductase activity"/>
    <property type="evidence" value="ECO:0007669"/>
    <property type="project" value="UniProtKB-KW"/>
</dbReference>
<dbReference type="Pfam" id="PF00106">
    <property type="entry name" value="adh_short"/>
    <property type="match status" value="1"/>
</dbReference>
<evidence type="ECO:0000313" key="4">
    <source>
        <dbReference type="EMBL" id="MBM9469395.1"/>
    </source>
</evidence>
<evidence type="ECO:0000256" key="2">
    <source>
        <dbReference type="ARBA" id="ARBA00023002"/>
    </source>
</evidence>
<dbReference type="PANTHER" id="PTHR24320">
    <property type="entry name" value="RETINOL DEHYDROGENASE"/>
    <property type="match status" value="1"/>
</dbReference>
<dbReference type="Gene3D" id="3.40.50.720">
    <property type="entry name" value="NAD(P)-binding Rossmann-like Domain"/>
    <property type="match status" value="1"/>
</dbReference>
<keyword evidence="2" id="KW-0560">Oxidoreductase</keyword>
<comment type="caution">
    <text evidence="4">The sequence shown here is derived from an EMBL/GenBank/DDBJ whole genome shotgun (WGS) entry which is preliminary data.</text>
</comment>
<feature type="region of interest" description="Disordered" evidence="3">
    <location>
        <begin position="117"/>
        <end position="146"/>
    </location>
</feature>